<dbReference type="Proteomes" id="UP000464751">
    <property type="component" value="Chromosome"/>
</dbReference>
<evidence type="ECO:0000256" key="1">
    <source>
        <dbReference type="ARBA" id="ARBA00008005"/>
    </source>
</evidence>
<sequence length="489" mass="52572">MTMTFDEIPYNWRKPGVYTEVKPRYVRKGLVDFPARAIIVAQMLATGVAEAGKRYPITRDDEGKAYCGAGSVGAEMVKYFRKVNKATELYLVALPDDAAGIAATKTMTLTGSPTYGGPLPLYVEETRIQLALTAAQTVASIATEVAAAVNALDDLPVTATAALGVVTLTAKHKGEVGNHISVRVASEAGDSVPAGLTAVVAADVVGANNPDVDTVLDAISNEWYTDAAFAWDDATNLGKIAADFAARFTAAAKKDAHAYIGCRGTYAELVAKGAITNSPFITPIGAKKARSAPWKWAAVLAGIGAAQLATDPARQLRSLVMTGIGAPDYEDCFTAEEQNLLLGKGMSTWNRLDDGSVVLERVVTTYKVTTLNVDDDAWLDIMVTKTASRIRYDWNAYCDQTYPRNKLAEDDSIAAEHAENVSTPKRLHGSWAGRCQLYARKGWIMQTDRTIGESAFEIDEDDKNVANSRLVINIIGNQMVLKGSLEFEV</sequence>
<evidence type="ECO:0000313" key="3">
    <source>
        <dbReference type="EMBL" id="QIB34748.1"/>
    </source>
</evidence>
<protein>
    <submittedName>
        <fullName evidence="3">Phage tail protein</fullName>
    </submittedName>
</protein>
<dbReference type="InterPro" id="IPR035089">
    <property type="entry name" value="Phage_sheath_subtilisin"/>
</dbReference>
<dbReference type="KEGG" id="apra:G3A50_14310"/>
<reference evidence="3 4" key="1">
    <citation type="submission" date="2020-02" db="EMBL/GenBank/DDBJ databases">
        <authorList>
            <person name="Li G."/>
        </authorList>
    </citation>
    <scope>NUCLEOTIDE SEQUENCE [LARGE SCALE GENOMIC DNA]</scope>
    <source>
        <strain evidence="3 4">DSM 102029</strain>
    </source>
</reference>
<gene>
    <name evidence="3" type="ORF">G3A50_14310</name>
</gene>
<dbReference type="EMBL" id="CP048630">
    <property type="protein sequence ID" value="QIB34748.1"/>
    <property type="molecule type" value="Genomic_DNA"/>
</dbReference>
<dbReference type="AlphaFoldDB" id="A0A6P1YMZ6"/>
<keyword evidence="4" id="KW-1185">Reference proteome</keyword>
<evidence type="ECO:0000313" key="4">
    <source>
        <dbReference type="Proteomes" id="UP000464751"/>
    </source>
</evidence>
<organism evidence="3 4">
    <name type="scientific">Ancylobacter pratisalsi</name>
    <dbReference type="NCBI Taxonomy" id="1745854"/>
    <lineage>
        <taxon>Bacteria</taxon>
        <taxon>Pseudomonadati</taxon>
        <taxon>Pseudomonadota</taxon>
        <taxon>Alphaproteobacteria</taxon>
        <taxon>Hyphomicrobiales</taxon>
        <taxon>Xanthobacteraceae</taxon>
        <taxon>Ancylobacter</taxon>
    </lineage>
</organism>
<accession>A0A6P1YMZ6</accession>
<name>A0A6P1YMZ6_9HYPH</name>
<feature type="domain" description="Tail sheath protein subtilisin-like" evidence="2">
    <location>
        <begin position="206"/>
        <end position="365"/>
    </location>
</feature>
<proteinExistence type="inferred from homology"/>
<comment type="similarity">
    <text evidence="1">Belongs to the myoviridae tail sheath protein family.</text>
</comment>
<evidence type="ECO:0000259" key="2">
    <source>
        <dbReference type="Pfam" id="PF04984"/>
    </source>
</evidence>
<dbReference type="Pfam" id="PF04984">
    <property type="entry name" value="Phage_sheath_1"/>
    <property type="match status" value="1"/>
</dbReference>